<sequence length="128" mass="14945">MKKLPIEELAISVTEVMYENDPTLMDRYGDKGRRKCIEDNEHHFKHLQTAYELQNGQFFTEYALWLNGILSKYGMTEELLIENFKLIDDLLEREYKEYEATNDLRNYLASAVQSLQESALTAAEKGRG</sequence>
<protein>
    <submittedName>
        <fullName evidence="1">Uncharacterized protein</fullName>
    </submittedName>
</protein>
<accession>A0A235F4Z6</accession>
<reference evidence="1 2" key="1">
    <citation type="submission" date="2017-07" db="EMBL/GenBank/DDBJ databases">
        <title>Fictibacillus sp. nov. GDSW-R2A3 Genome sequencing and assembly.</title>
        <authorList>
            <person name="Mayilraj S."/>
        </authorList>
    </citation>
    <scope>NUCLEOTIDE SEQUENCE [LARGE SCALE GENOMIC DNA]</scope>
    <source>
        <strain evidence="1 2">GDSW-R2A3</strain>
    </source>
</reference>
<evidence type="ECO:0000313" key="2">
    <source>
        <dbReference type="Proteomes" id="UP000215059"/>
    </source>
</evidence>
<keyword evidence="2" id="KW-1185">Reference proteome</keyword>
<comment type="caution">
    <text evidence="1">The sequence shown here is derived from an EMBL/GenBank/DDBJ whole genome shotgun (WGS) entry which is preliminary data.</text>
</comment>
<dbReference type="AlphaFoldDB" id="A0A235F4Z6"/>
<organism evidence="1 2">
    <name type="scientific">Fictibacillus aquaticus</name>
    <dbReference type="NCBI Taxonomy" id="2021314"/>
    <lineage>
        <taxon>Bacteria</taxon>
        <taxon>Bacillati</taxon>
        <taxon>Bacillota</taxon>
        <taxon>Bacilli</taxon>
        <taxon>Bacillales</taxon>
        <taxon>Fictibacillaceae</taxon>
        <taxon>Fictibacillus</taxon>
    </lineage>
</organism>
<dbReference type="OrthoDB" id="2376384at2"/>
<dbReference type="RefSeq" id="WP_094253947.1">
    <property type="nucleotide sequence ID" value="NZ_JBHLXL010000004.1"/>
</dbReference>
<evidence type="ECO:0000313" key="1">
    <source>
        <dbReference type="EMBL" id="OYD56278.1"/>
    </source>
</evidence>
<dbReference type="EMBL" id="NOII01000021">
    <property type="protein sequence ID" value="OYD56278.1"/>
    <property type="molecule type" value="Genomic_DNA"/>
</dbReference>
<name>A0A235F4Z6_9BACL</name>
<proteinExistence type="predicted"/>
<dbReference type="Proteomes" id="UP000215059">
    <property type="component" value="Unassembled WGS sequence"/>
</dbReference>
<gene>
    <name evidence="1" type="ORF">CGZ90_18175</name>
</gene>